<feature type="region of interest" description="Disordered" evidence="1">
    <location>
        <begin position="245"/>
        <end position="272"/>
    </location>
</feature>
<dbReference type="KEGG" id="gmx:100817175"/>
<reference evidence="3 4" key="1">
    <citation type="journal article" date="2010" name="Nature">
        <title>Genome sequence of the palaeopolyploid soybean.</title>
        <authorList>
            <person name="Schmutz J."/>
            <person name="Cannon S.B."/>
            <person name="Schlueter J."/>
            <person name="Ma J."/>
            <person name="Mitros T."/>
            <person name="Nelson W."/>
            <person name="Hyten D.L."/>
            <person name="Song Q."/>
            <person name="Thelen J.J."/>
            <person name="Cheng J."/>
            <person name="Xu D."/>
            <person name="Hellsten U."/>
            <person name="May G.D."/>
            <person name="Yu Y."/>
            <person name="Sakurai T."/>
            <person name="Umezawa T."/>
            <person name="Bhattacharyya M.K."/>
            <person name="Sandhu D."/>
            <person name="Valliyodan B."/>
            <person name="Lindquist E."/>
            <person name="Peto M."/>
            <person name="Grant D."/>
            <person name="Shu S."/>
            <person name="Goodstein D."/>
            <person name="Barry K."/>
            <person name="Futrell-Griggs M."/>
            <person name="Abernathy B."/>
            <person name="Du J."/>
            <person name="Tian Z."/>
            <person name="Zhu L."/>
            <person name="Gill N."/>
            <person name="Joshi T."/>
            <person name="Libault M."/>
            <person name="Sethuraman A."/>
            <person name="Zhang X.-C."/>
            <person name="Shinozaki K."/>
            <person name="Nguyen H.T."/>
            <person name="Wing R.A."/>
            <person name="Cregan P."/>
            <person name="Specht J."/>
            <person name="Grimwood J."/>
            <person name="Rokhsar D."/>
            <person name="Stacey G."/>
            <person name="Shoemaker R.C."/>
            <person name="Jackson S.A."/>
        </authorList>
    </citation>
    <scope>NUCLEOTIDE SEQUENCE</scope>
    <source>
        <strain evidence="4">cv. Williams 82</strain>
        <tissue evidence="3">Callus</tissue>
    </source>
</reference>
<dbReference type="OrthoDB" id="1925034at2759"/>
<evidence type="ECO:0000259" key="2">
    <source>
        <dbReference type="Pfam" id="PF03114"/>
    </source>
</evidence>
<dbReference type="STRING" id="3847.A0A0R0ER14"/>
<dbReference type="Gramene" id="KRG93153">
    <property type="protein sequence ID" value="KRG93153"/>
    <property type="gene ID" value="GLYMA_20G250200"/>
</dbReference>
<dbReference type="InterPro" id="IPR037488">
    <property type="entry name" value="At2g33490-like"/>
</dbReference>
<dbReference type="EMBL" id="CM000853">
    <property type="protein sequence ID" value="KRG93153.1"/>
    <property type="molecule type" value="Genomic_DNA"/>
</dbReference>
<accession>A0A0R0ER14</accession>
<organism evidence="3">
    <name type="scientific">Glycine max</name>
    <name type="common">Soybean</name>
    <name type="synonym">Glycine hispida</name>
    <dbReference type="NCBI Taxonomy" id="3847"/>
    <lineage>
        <taxon>Eukaryota</taxon>
        <taxon>Viridiplantae</taxon>
        <taxon>Streptophyta</taxon>
        <taxon>Embryophyta</taxon>
        <taxon>Tracheophyta</taxon>
        <taxon>Spermatophyta</taxon>
        <taxon>Magnoliopsida</taxon>
        <taxon>eudicotyledons</taxon>
        <taxon>Gunneridae</taxon>
        <taxon>Pentapetalae</taxon>
        <taxon>rosids</taxon>
        <taxon>fabids</taxon>
        <taxon>Fabales</taxon>
        <taxon>Fabaceae</taxon>
        <taxon>Papilionoideae</taxon>
        <taxon>50 kb inversion clade</taxon>
        <taxon>NPAAA clade</taxon>
        <taxon>indigoferoid/millettioid clade</taxon>
        <taxon>Phaseoleae</taxon>
        <taxon>Glycine</taxon>
        <taxon>Glycine subgen. Soja</taxon>
    </lineage>
</organism>
<dbReference type="Pfam" id="PF03114">
    <property type="entry name" value="BAR"/>
    <property type="match status" value="1"/>
</dbReference>
<feature type="region of interest" description="Disordered" evidence="1">
    <location>
        <begin position="618"/>
        <end position="661"/>
    </location>
</feature>
<dbReference type="EnsemblPlants" id="KRG93153">
    <property type="protein sequence ID" value="KRG93153"/>
    <property type="gene ID" value="GLYMA_20G250200"/>
</dbReference>
<gene>
    <name evidence="4" type="primary">LOC100817175</name>
    <name evidence="3" type="ORF">GLYMA_20G250200</name>
</gene>
<dbReference type="InterPro" id="IPR004148">
    <property type="entry name" value="BAR_dom"/>
</dbReference>
<reference evidence="4" key="2">
    <citation type="submission" date="2018-02" db="UniProtKB">
        <authorList>
            <consortium name="EnsemblPlants"/>
        </authorList>
    </citation>
    <scope>IDENTIFICATION</scope>
    <source>
        <strain evidence="4">Williams 82</strain>
    </source>
</reference>
<dbReference type="RefSeq" id="XP_006606611.1">
    <property type="nucleotide sequence ID" value="XM_006606548.4"/>
</dbReference>
<feature type="compositionally biased region" description="Polar residues" evidence="1">
    <location>
        <begin position="643"/>
        <end position="661"/>
    </location>
</feature>
<dbReference type="Proteomes" id="UP000008827">
    <property type="component" value="Chromosome 20"/>
</dbReference>
<dbReference type="ExpressionAtlas" id="A0A0R0ER14">
    <property type="expression patterns" value="baseline and differential"/>
</dbReference>
<dbReference type="RefSeq" id="XP_006606609.1">
    <property type="nucleotide sequence ID" value="XM_006606546.4"/>
</dbReference>
<dbReference type="OMA" id="HESKDPR"/>
<proteinExistence type="predicted"/>
<dbReference type="Gene3D" id="1.20.1270.60">
    <property type="entry name" value="Arfaptin homology (AH) domain/BAR domain"/>
    <property type="match status" value="1"/>
</dbReference>
<protein>
    <recommendedName>
        <fullName evidence="2">BAR domain-containing protein</fullName>
    </recommendedName>
</protein>
<dbReference type="SUPFAM" id="SSF103657">
    <property type="entry name" value="BAR/IMD domain-like"/>
    <property type="match status" value="1"/>
</dbReference>
<dbReference type="InterPro" id="IPR027267">
    <property type="entry name" value="AH/BAR_dom_sf"/>
</dbReference>
<reference evidence="3" key="3">
    <citation type="submission" date="2018-07" db="EMBL/GenBank/DDBJ databases">
        <title>WGS assembly of Glycine max.</title>
        <authorList>
            <person name="Schmutz J."/>
            <person name="Cannon S."/>
            <person name="Schlueter J."/>
            <person name="Ma J."/>
            <person name="Mitros T."/>
            <person name="Nelson W."/>
            <person name="Hyten D."/>
            <person name="Song Q."/>
            <person name="Thelen J."/>
            <person name="Cheng J."/>
            <person name="Xu D."/>
            <person name="Hellsten U."/>
            <person name="May G."/>
            <person name="Yu Y."/>
            <person name="Sakurai T."/>
            <person name="Umezawa T."/>
            <person name="Bhattacharyya M."/>
            <person name="Sandhu D."/>
            <person name="Valliyodan B."/>
            <person name="Lindquist E."/>
            <person name="Peto M."/>
            <person name="Grant D."/>
            <person name="Shu S."/>
            <person name="Goodstein D."/>
            <person name="Barry K."/>
            <person name="Futrell-Griggs M."/>
            <person name="Abernathy B."/>
            <person name="Du J."/>
            <person name="Tian Z."/>
            <person name="Zhu L."/>
            <person name="Gill N."/>
            <person name="Joshi T."/>
            <person name="Libault M."/>
            <person name="Sethuraman A."/>
            <person name="Zhang X."/>
            <person name="Shinozaki K."/>
            <person name="Nguyen H."/>
            <person name="Wing R."/>
            <person name="Cregan P."/>
            <person name="Specht J."/>
            <person name="Grimwood J."/>
            <person name="Rokhsar D."/>
            <person name="Stacey G."/>
            <person name="Shoemaker R."/>
            <person name="Jackson S."/>
        </authorList>
    </citation>
    <scope>NUCLEOTIDE SEQUENCE</scope>
    <source>
        <tissue evidence="3">Callus</tissue>
    </source>
</reference>
<evidence type="ECO:0000256" key="1">
    <source>
        <dbReference type="SAM" id="MobiDB-lite"/>
    </source>
</evidence>
<dbReference type="CDD" id="cd07307">
    <property type="entry name" value="BAR"/>
    <property type="match status" value="1"/>
</dbReference>
<dbReference type="GeneID" id="100817175"/>
<feature type="domain" description="BAR" evidence="2">
    <location>
        <begin position="55"/>
        <end position="227"/>
    </location>
</feature>
<dbReference type="RefSeq" id="XP_014628272.1">
    <property type="nucleotide sequence ID" value="XM_014772786.2"/>
</dbReference>
<keyword evidence="5" id="KW-1185">Reference proteome</keyword>
<dbReference type="RefSeq" id="XP_014628273.1">
    <property type="nucleotide sequence ID" value="XM_014772787.3"/>
</dbReference>
<dbReference type="PANTHER" id="PTHR34119">
    <property type="entry name" value="HYDROXYPROLINE-RICH GLYCOPROTEIN-LIKE"/>
    <property type="match status" value="1"/>
</dbReference>
<feature type="region of interest" description="Disordered" evidence="1">
    <location>
        <begin position="514"/>
        <end position="561"/>
    </location>
</feature>
<evidence type="ECO:0000313" key="3">
    <source>
        <dbReference type="EMBL" id="KRG93153.1"/>
    </source>
</evidence>
<evidence type="ECO:0000313" key="5">
    <source>
        <dbReference type="Proteomes" id="UP000008827"/>
    </source>
</evidence>
<dbReference type="PANTHER" id="PTHR34119:SF1">
    <property type="entry name" value="OS04G0394700 PROTEIN"/>
    <property type="match status" value="1"/>
</dbReference>
<dbReference type="AlphaFoldDB" id="A0A0R0ER14"/>
<sequence length="661" mass="73554">MKRSLRKLGVLAVEKHERDRRNIMPLSQLEELAQATQEMQDMRDCHDSLLSAAAVAANSAYEFSESLGELGSCLLEKTALHDDEESGKVLIMLGKMQFQLQKLIDNYRSHITQTITIPSDSLLNELRIVEDMKQHCDEKREVYESMLTRYRERGRSRSGKAENISLQHLQIARDEYDEEATLFVFRLKSLKQGQSWSLLTQAARHHAAQLCFFKKAVKSLETVEPHVKSVTEQHHIDYQFIGIEGEDEDEDEDEDDVDHDDDSHDENDDGELSFDYAQNECEQDDSTLENSMKEMNNHMKIGIVEAKHGLYHLIPNQLTTKAVNSTITHPRCNENLDRLCRNSFSFKVRSASQSAPLFVDNKRDSSEKLRQMRPTLSRKFNSYVLPTPVDAKSSISMRSSNQVPLKIKTNLNEPMKNLWHSSPLEQKKYENIFGDGGLSGPNAQSVLKESNSNTAYSRLPPPLIDGNLSSSHDYITAYSKKIKRHAFSGPLVSNAWPTKPVSLESVQLFSGPLLRTSIPQPPSSSPKVSPSASPPLSSSPKINELHELPRPPTISPSDSKLLGLVGHSGPLVSRGPQLSAANYLVTSNAASPLPMPASAMARSFSTSYRGAKVAAIHDSRPLEDPNKSTISEDIDSPPLMQIALSTSQPSSDGSDTVAQAV</sequence>
<name>A0A0R0ER14_SOYBN</name>
<dbReference type="GO" id="GO:0005737">
    <property type="term" value="C:cytoplasm"/>
    <property type="evidence" value="ECO:0007669"/>
    <property type="project" value="InterPro"/>
</dbReference>
<evidence type="ECO:0000313" key="4">
    <source>
        <dbReference type="EnsemblPlants" id="KRG93153"/>
    </source>
</evidence>
<feature type="compositionally biased region" description="Low complexity" evidence="1">
    <location>
        <begin position="525"/>
        <end position="540"/>
    </location>
</feature>